<organism evidence="4 5">
    <name type="scientific">Zingiber officinale</name>
    <name type="common">Ginger</name>
    <name type="synonym">Amomum zingiber</name>
    <dbReference type="NCBI Taxonomy" id="94328"/>
    <lineage>
        <taxon>Eukaryota</taxon>
        <taxon>Viridiplantae</taxon>
        <taxon>Streptophyta</taxon>
        <taxon>Embryophyta</taxon>
        <taxon>Tracheophyta</taxon>
        <taxon>Spermatophyta</taxon>
        <taxon>Magnoliopsida</taxon>
        <taxon>Liliopsida</taxon>
        <taxon>Zingiberales</taxon>
        <taxon>Zingiberaceae</taxon>
        <taxon>Zingiber</taxon>
    </lineage>
</organism>
<accession>A0A8J5L9L9</accession>
<evidence type="ECO:0000313" key="5">
    <source>
        <dbReference type="Proteomes" id="UP000734854"/>
    </source>
</evidence>
<feature type="domain" description="DUF4216" evidence="3">
    <location>
        <begin position="357"/>
        <end position="426"/>
    </location>
</feature>
<dbReference type="InterPro" id="IPR025312">
    <property type="entry name" value="DUF4216"/>
</dbReference>
<dbReference type="PANTHER" id="PTHR48258:SF15">
    <property type="entry name" value="OS02G0543900 PROTEIN"/>
    <property type="match status" value="1"/>
</dbReference>
<comment type="caution">
    <text evidence="4">The sequence shown here is derived from an EMBL/GenBank/DDBJ whole genome shotgun (WGS) entry which is preliminary data.</text>
</comment>
<evidence type="ECO:0000256" key="2">
    <source>
        <dbReference type="SAM" id="SignalP"/>
    </source>
</evidence>
<dbReference type="Pfam" id="PF13952">
    <property type="entry name" value="DUF4216"/>
    <property type="match status" value="1"/>
</dbReference>
<feature type="chain" id="PRO_5035226531" description="DUF4216 domain-containing protein" evidence="2">
    <location>
        <begin position="25"/>
        <end position="460"/>
    </location>
</feature>
<keyword evidence="5" id="KW-1185">Reference proteome</keyword>
<proteinExistence type="predicted"/>
<dbReference type="AlphaFoldDB" id="A0A8J5L9L9"/>
<reference evidence="4 5" key="1">
    <citation type="submission" date="2020-08" db="EMBL/GenBank/DDBJ databases">
        <title>Plant Genome Project.</title>
        <authorList>
            <person name="Zhang R.-G."/>
        </authorList>
    </citation>
    <scope>NUCLEOTIDE SEQUENCE [LARGE SCALE GENOMIC DNA]</scope>
    <source>
        <tissue evidence="4">Rhizome</tissue>
    </source>
</reference>
<gene>
    <name evidence="4" type="ORF">ZIOFF_023035</name>
</gene>
<name>A0A8J5L9L9_ZINOF</name>
<evidence type="ECO:0000259" key="3">
    <source>
        <dbReference type="Pfam" id="PF13952"/>
    </source>
</evidence>
<dbReference type="Proteomes" id="UP000734854">
    <property type="component" value="Unassembled WGS sequence"/>
</dbReference>
<dbReference type="EMBL" id="JACMSC010000006">
    <property type="protein sequence ID" value="KAG6519541.1"/>
    <property type="molecule type" value="Genomic_DNA"/>
</dbReference>
<keyword evidence="2" id="KW-0732">Signal</keyword>
<feature type="compositionally biased region" description="Basic and acidic residues" evidence="1">
    <location>
        <begin position="54"/>
        <end position="69"/>
    </location>
</feature>
<evidence type="ECO:0000313" key="4">
    <source>
        <dbReference type="EMBL" id="KAG6519541.1"/>
    </source>
</evidence>
<protein>
    <recommendedName>
        <fullName evidence="3">DUF4216 domain-containing protein</fullName>
    </recommendedName>
</protein>
<evidence type="ECO:0000256" key="1">
    <source>
        <dbReference type="SAM" id="MobiDB-lite"/>
    </source>
</evidence>
<feature type="signal peptide" evidence="2">
    <location>
        <begin position="1"/>
        <end position="24"/>
    </location>
</feature>
<dbReference type="PANTHER" id="PTHR48258">
    <property type="entry name" value="DUF4218 DOMAIN-CONTAINING PROTEIN-RELATED"/>
    <property type="match status" value="1"/>
</dbReference>
<sequence>MDFELSQVDTLASFFFVSPPLVLALCPVSCGAACEAQLGSKMARRVALSTREKWKEEKGRRNRAGRCDEEMNPLFKGDGDGEKSRERKLRRRQQLGSREARCKIGICVSKEDAYEHLMVDGFIKGYTHWVAHGEISCSAYSISSSVPSHDDVDDMEGLVHEAFGVQQHDADYVETRFNQSLRNDDTTIDSTYALDVFTTSGYALGKTIATKFDDETLKKAHQYVLFNCHRVQSYIDEHRQILNLSHSGLPPHQIERMHSESFASWFAKHIEDTNLSQDEPISNHLKSLARGPNFIGIRYEKFISNGFRFHTKEVERKRKTQNCGVIVRATTSSYSSIRDQNPISSELDYYGILQNVIELDYEGGRKVILFECDWVSKGKRLKLDEDGFMLANFTNVKRHNEPYILASQAMQVFYVEDPVDCNWHVIITTDARGHYKMQPMADVDTYLQSCIGNPEDHNDH</sequence>
<feature type="region of interest" description="Disordered" evidence="1">
    <location>
        <begin position="54"/>
        <end position="92"/>
    </location>
</feature>